<evidence type="ECO:0000313" key="2">
    <source>
        <dbReference type="EMBL" id="CAB4319187.1"/>
    </source>
</evidence>
<feature type="compositionally biased region" description="Basic and acidic residues" evidence="1">
    <location>
        <begin position="43"/>
        <end position="58"/>
    </location>
</feature>
<evidence type="ECO:0000256" key="1">
    <source>
        <dbReference type="SAM" id="MobiDB-lite"/>
    </source>
</evidence>
<organism evidence="2 3">
    <name type="scientific">Prunus armeniaca</name>
    <name type="common">Apricot</name>
    <name type="synonym">Armeniaca vulgaris</name>
    <dbReference type="NCBI Taxonomy" id="36596"/>
    <lineage>
        <taxon>Eukaryota</taxon>
        <taxon>Viridiplantae</taxon>
        <taxon>Streptophyta</taxon>
        <taxon>Embryophyta</taxon>
        <taxon>Tracheophyta</taxon>
        <taxon>Spermatophyta</taxon>
        <taxon>Magnoliopsida</taxon>
        <taxon>eudicotyledons</taxon>
        <taxon>Gunneridae</taxon>
        <taxon>Pentapetalae</taxon>
        <taxon>rosids</taxon>
        <taxon>fabids</taxon>
        <taxon>Rosales</taxon>
        <taxon>Rosaceae</taxon>
        <taxon>Amygdaloideae</taxon>
        <taxon>Amygdaleae</taxon>
        <taxon>Prunus</taxon>
    </lineage>
</organism>
<accession>A0A6J5Y458</accession>
<gene>
    <name evidence="2" type="ORF">ORAREDHAP_LOCUS46364</name>
</gene>
<feature type="region of interest" description="Disordered" evidence="1">
    <location>
        <begin position="36"/>
        <end position="133"/>
    </location>
</feature>
<name>A0A6J5Y458_PRUAR</name>
<protein>
    <submittedName>
        <fullName evidence="2">Uncharacterized protein</fullName>
    </submittedName>
</protein>
<reference evidence="3" key="1">
    <citation type="journal article" date="2020" name="Genome Biol.">
        <title>Gamete binning: chromosome-level and haplotype-resolved genome assembly enabled by high-throughput single-cell sequencing of gamete genomes.</title>
        <authorList>
            <person name="Campoy J.A."/>
            <person name="Sun H."/>
            <person name="Goel M."/>
            <person name="Jiao W.-B."/>
            <person name="Folz-Donahue K."/>
            <person name="Wang N."/>
            <person name="Rubio M."/>
            <person name="Liu C."/>
            <person name="Kukat C."/>
            <person name="Ruiz D."/>
            <person name="Huettel B."/>
            <person name="Schneeberger K."/>
        </authorList>
    </citation>
    <scope>NUCLEOTIDE SEQUENCE [LARGE SCALE GENOMIC DNA]</scope>
    <source>
        <strain evidence="3">cv. Rojo Pasion</strain>
    </source>
</reference>
<dbReference type="Proteomes" id="UP000507245">
    <property type="component" value="Unassembled WGS sequence"/>
</dbReference>
<sequence>MEQTGRGAVSGGDRALSELGGKRGPAIKMCWHCTTHGKKSGYSKRESKGKGQESKQEKCLGTCSSQGGGEERNTDEADLRCQRDEGELQGKEGSARWCTTEGKEGKGRDGWGLKRGGRKGEDYGDAKRGGRGC</sequence>
<feature type="compositionally biased region" description="Basic and acidic residues" evidence="1">
    <location>
        <begin position="101"/>
        <end position="133"/>
    </location>
</feature>
<evidence type="ECO:0000313" key="3">
    <source>
        <dbReference type="Proteomes" id="UP000507245"/>
    </source>
</evidence>
<proteinExistence type="predicted"/>
<feature type="region of interest" description="Disordered" evidence="1">
    <location>
        <begin position="1"/>
        <end position="21"/>
    </location>
</feature>
<keyword evidence="3" id="KW-1185">Reference proteome</keyword>
<dbReference type="AlphaFoldDB" id="A0A6J5Y458"/>
<dbReference type="EMBL" id="CAEKKB010000007">
    <property type="protein sequence ID" value="CAB4319187.1"/>
    <property type="molecule type" value="Genomic_DNA"/>
</dbReference>
<feature type="compositionally biased region" description="Basic and acidic residues" evidence="1">
    <location>
        <begin position="69"/>
        <end position="94"/>
    </location>
</feature>